<proteinExistence type="predicted"/>
<sequence>MVRIRASHQTAPAAVAATTHDVDFPHLWRQLRAAGWTAKRPSGLANDWTHTTPDGSSHFIGEAAVVAHALTSGLLNENAQDDNAPDKNEQDDTAQHKQVDTTQHETDEKENAKDKIEENESAAPSASDDEERDAKTSDADTRPSPVDTSVTLTQGTLDTLFGPASDNEDASVPTSVELSQGAVIRTFGLSQSVLQPAATF</sequence>
<organism evidence="2 4">
    <name type="scientific">Phytophthora rubi</name>
    <dbReference type="NCBI Taxonomy" id="129364"/>
    <lineage>
        <taxon>Eukaryota</taxon>
        <taxon>Sar</taxon>
        <taxon>Stramenopiles</taxon>
        <taxon>Oomycota</taxon>
        <taxon>Peronosporomycetes</taxon>
        <taxon>Peronosporales</taxon>
        <taxon>Peronosporaceae</taxon>
        <taxon>Phytophthora</taxon>
    </lineage>
</organism>
<dbReference type="Proteomes" id="UP000429607">
    <property type="component" value="Unassembled WGS sequence"/>
</dbReference>
<evidence type="ECO:0000313" key="2">
    <source>
        <dbReference type="EMBL" id="KAE8984548.1"/>
    </source>
</evidence>
<evidence type="ECO:0000313" key="3">
    <source>
        <dbReference type="EMBL" id="KAE9294124.1"/>
    </source>
</evidence>
<protein>
    <submittedName>
        <fullName evidence="2">Uncharacterized protein</fullName>
    </submittedName>
</protein>
<evidence type="ECO:0000256" key="1">
    <source>
        <dbReference type="SAM" id="MobiDB-lite"/>
    </source>
</evidence>
<feature type="region of interest" description="Disordered" evidence="1">
    <location>
        <begin position="77"/>
        <end position="174"/>
    </location>
</feature>
<evidence type="ECO:0000313" key="5">
    <source>
        <dbReference type="Proteomes" id="UP000434957"/>
    </source>
</evidence>
<reference evidence="2 4" key="1">
    <citation type="submission" date="2018-09" db="EMBL/GenBank/DDBJ databases">
        <title>Genomic investigation of the strawberry pathogen Phytophthora fragariae indicates pathogenicity is determined by transcriptional variation in three key races.</title>
        <authorList>
            <person name="Adams T.M."/>
            <person name="Armitage A.D."/>
            <person name="Sobczyk M.K."/>
            <person name="Bates H.J."/>
            <person name="Dunwell J.M."/>
            <person name="Nellist C.F."/>
            <person name="Harrison R.J."/>
        </authorList>
    </citation>
    <scope>NUCLEOTIDE SEQUENCE [LARGE SCALE GENOMIC DNA]</scope>
    <source>
        <strain evidence="2 4">SCRP249</strain>
        <strain evidence="3 5">SCRP333</strain>
    </source>
</reference>
<feature type="compositionally biased region" description="Basic and acidic residues" evidence="1">
    <location>
        <begin position="132"/>
        <end position="141"/>
    </location>
</feature>
<keyword evidence="5" id="KW-1185">Reference proteome</keyword>
<dbReference type="EMBL" id="QXFT01002715">
    <property type="protein sequence ID" value="KAE9294124.1"/>
    <property type="molecule type" value="Genomic_DNA"/>
</dbReference>
<gene>
    <name evidence="2" type="ORF">PR001_g23141</name>
    <name evidence="3" type="ORF">PR003_g24337</name>
</gene>
<name>A0A6A3IUJ2_9STRA</name>
<evidence type="ECO:0000313" key="4">
    <source>
        <dbReference type="Proteomes" id="UP000429607"/>
    </source>
</evidence>
<dbReference type="EMBL" id="QXFV01002688">
    <property type="protein sequence ID" value="KAE8984548.1"/>
    <property type="molecule type" value="Genomic_DNA"/>
</dbReference>
<accession>A0A6A3IUJ2</accession>
<feature type="compositionally biased region" description="Basic and acidic residues" evidence="1">
    <location>
        <begin position="84"/>
        <end position="118"/>
    </location>
</feature>
<feature type="compositionally biased region" description="Polar residues" evidence="1">
    <location>
        <begin position="146"/>
        <end position="157"/>
    </location>
</feature>
<comment type="caution">
    <text evidence="2">The sequence shown here is derived from an EMBL/GenBank/DDBJ whole genome shotgun (WGS) entry which is preliminary data.</text>
</comment>
<dbReference type="AlphaFoldDB" id="A0A6A3IUJ2"/>
<dbReference type="Proteomes" id="UP000434957">
    <property type="component" value="Unassembled WGS sequence"/>
</dbReference>